<protein>
    <recommendedName>
        <fullName evidence="2">DNA-binding protein</fullName>
    </recommendedName>
</protein>
<organism evidence="1">
    <name type="scientific">Singulisphaera sp. Ch08</name>
    <dbReference type="NCBI Taxonomy" id="3120278"/>
    <lineage>
        <taxon>Bacteria</taxon>
        <taxon>Pseudomonadati</taxon>
        <taxon>Planctomycetota</taxon>
        <taxon>Planctomycetia</taxon>
        <taxon>Isosphaerales</taxon>
        <taxon>Isosphaeraceae</taxon>
        <taxon>Singulisphaera</taxon>
    </lineage>
</organism>
<gene>
    <name evidence="1" type="ORF">V5E97_08800</name>
</gene>
<evidence type="ECO:0000313" key="1">
    <source>
        <dbReference type="EMBL" id="XBH06118.1"/>
    </source>
</evidence>
<evidence type="ECO:0008006" key="2">
    <source>
        <dbReference type="Google" id="ProtNLM"/>
    </source>
</evidence>
<reference evidence="1" key="1">
    <citation type="submission" date="2024-05" db="EMBL/GenBank/DDBJ databases">
        <title>Planctomycetes of the genus Singulisphaera possess chitinolytic capabilities.</title>
        <authorList>
            <person name="Ivanova A."/>
        </authorList>
    </citation>
    <scope>NUCLEOTIDE SEQUENCE</scope>
    <source>
        <strain evidence="1">Ch08T</strain>
    </source>
</reference>
<proteinExistence type="predicted"/>
<name>A0AAU7CM83_9BACT</name>
<sequence length="59" mass="6750">MSWLNYEEIGEAMPAQILLRFIELTGVDPLWLMRGEGMKYRQGRRTNAPESNPPAESPT</sequence>
<dbReference type="RefSeq" id="WP_406698970.1">
    <property type="nucleotide sequence ID" value="NZ_CP155447.1"/>
</dbReference>
<dbReference type="AlphaFoldDB" id="A0AAU7CM83"/>
<accession>A0AAU7CM83</accession>
<dbReference type="EMBL" id="CP155447">
    <property type="protein sequence ID" value="XBH06118.1"/>
    <property type="molecule type" value="Genomic_DNA"/>
</dbReference>